<keyword evidence="1" id="KW-0238">DNA-binding</keyword>
<dbReference type="GO" id="GO:0003677">
    <property type="term" value="F:DNA binding"/>
    <property type="evidence" value="ECO:0007669"/>
    <property type="project" value="UniProtKB-KW"/>
</dbReference>
<proteinExistence type="predicted"/>
<accession>A0A3L6ZTJ3</accession>
<evidence type="ECO:0000313" key="4">
    <source>
        <dbReference type="EMBL" id="RLP71266.1"/>
    </source>
</evidence>
<evidence type="ECO:0000256" key="1">
    <source>
        <dbReference type="ARBA" id="ARBA00023125"/>
    </source>
</evidence>
<feature type="region of interest" description="Disordered" evidence="2">
    <location>
        <begin position="79"/>
        <end position="101"/>
    </location>
</feature>
<dbReference type="PANTHER" id="PTHR46558">
    <property type="entry name" value="TRACRIPTIONAL REGULATORY PROTEIN-RELATED-RELATED"/>
    <property type="match status" value="1"/>
</dbReference>
<evidence type="ECO:0000259" key="3">
    <source>
        <dbReference type="PROSITE" id="PS50943"/>
    </source>
</evidence>
<protein>
    <submittedName>
        <fullName evidence="4">XRE family transcriptional regulator</fullName>
    </submittedName>
</protein>
<dbReference type="SUPFAM" id="SSF47413">
    <property type="entry name" value="lambda repressor-like DNA-binding domains"/>
    <property type="match status" value="1"/>
</dbReference>
<dbReference type="PANTHER" id="PTHR46558:SF11">
    <property type="entry name" value="HTH-TYPE TRANSCRIPTIONAL REGULATOR XRE"/>
    <property type="match status" value="1"/>
</dbReference>
<dbReference type="InterPro" id="IPR010982">
    <property type="entry name" value="Lambda_DNA-bd_dom_sf"/>
</dbReference>
<dbReference type="EMBL" id="RCUW01000001">
    <property type="protein sequence ID" value="RLP71266.1"/>
    <property type="molecule type" value="Genomic_DNA"/>
</dbReference>
<dbReference type="PROSITE" id="PS50943">
    <property type="entry name" value="HTH_CROC1"/>
    <property type="match status" value="1"/>
</dbReference>
<evidence type="ECO:0000313" key="5">
    <source>
        <dbReference type="Proteomes" id="UP000275395"/>
    </source>
</evidence>
<sequence>MTMEQPRTITLGLRVLLREARLAAGLEQAQMAEIIGVSRGTISGWERGKAEPTLTYALRWADACGVTIEWLASGVRANENPPLSRGASGVVRPEGLEPPTF</sequence>
<dbReference type="Proteomes" id="UP000275395">
    <property type="component" value="Unassembled WGS sequence"/>
</dbReference>
<gene>
    <name evidence="4" type="ORF">D9V30_00665</name>
</gene>
<feature type="domain" description="HTH cro/C1-type" evidence="3">
    <location>
        <begin position="17"/>
        <end position="71"/>
    </location>
</feature>
<evidence type="ECO:0000256" key="2">
    <source>
        <dbReference type="SAM" id="MobiDB-lite"/>
    </source>
</evidence>
<name>A0A3L6ZTJ3_9MICO</name>
<dbReference type="RefSeq" id="WP_087136477.1">
    <property type="nucleotide sequence ID" value="NZ_RCUW01000001.1"/>
</dbReference>
<dbReference type="Gene3D" id="1.10.260.40">
    <property type="entry name" value="lambda repressor-like DNA-binding domains"/>
    <property type="match status" value="1"/>
</dbReference>
<dbReference type="AlphaFoldDB" id="A0A3L6ZTJ3"/>
<reference evidence="4 5" key="1">
    <citation type="submission" date="2018-10" db="EMBL/GenBank/DDBJ databases">
        <authorList>
            <person name="Li J."/>
        </authorList>
    </citation>
    <scope>NUCLEOTIDE SEQUENCE [LARGE SCALE GENOMIC DNA]</scope>
    <source>
        <strain evidence="4 5">JCM 30549</strain>
    </source>
</reference>
<dbReference type="SMART" id="SM00530">
    <property type="entry name" value="HTH_XRE"/>
    <property type="match status" value="1"/>
</dbReference>
<dbReference type="InterPro" id="IPR001387">
    <property type="entry name" value="Cro/C1-type_HTH"/>
</dbReference>
<organism evidence="4 5">
    <name type="scientific">Mycetocola reblochoni</name>
    <dbReference type="NCBI Taxonomy" id="331618"/>
    <lineage>
        <taxon>Bacteria</taxon>
        <taxon>Bacillati</taxon>
        <taxon>Actinomycetota</taxon>
        <taxon>Actinomycetes</taxon>
        <taxon>Micrococcales</taxon>
        <taxon>Microbacteriaceae</taxon>
        <taxon>Mycetocola</taxon>
    </lineage>
</organism>
<dbReference type="Pfam" id="PF01381">
    <property type="entry name" value="HTH_3"/>
    <property type="match status" value="1"/>
</dbReference>
<comment type="caution">
    <text evidence="4">The sequence shown here is derived from an EMBL/GenBank/DDBJ whole genome shotgun (WGS) entry which is preliminary data.</text>
</comment>
<dbReference type="CDD" id="cd00093">
    <property type="entry name" value="HTH_XRE"/>
    <property type="match status" value="1"/>
</dbReference>